<organism evidence="2 3">
    <name type="scientific">Alternaria panax</name>
    <dbReference type="NCBI Taxonomy" id="48097"/>
    <lineage>
        <taxon>Eukaryota</taxon>
        <taxon>Fungi</taxon>
        <taxon>Dikarya</taxon>
        <taxon>Ascomycota</taxon>
        <taxon>Pezizomycotina</taxon>
        <taxon>Dothideomycetes</taxon>
        <taxon>Pleosporomycetidae</taxon>
        <taxon>Pleosporales</taxon>
        <taxon>Pleosporineae</taxon>
        <taxon>Pleosporaceae</taxon>
        <taxon>Alternaria</taxon>
        <taxon>Alternaria sect. Panax</taxon>
    </lineage>
</organism>
<keyword evidence="3" id="KW-1185">Reference proteome</keyword>
<feature type="compositionally biased region" description="Basic and acidic residues" evidence="1">
    <location>
        <begin position="87"/>
        <end position="98"/>
    </location>
</feature>
<gene>
    <name evidence="2" type="ORF">G6011_02469</name>
</gene>
<evidence type="ECO:0000256" key="1">
    <source>
        <dbReference type="SAM" id="MobiDB-lite"/>
    </source>
</evidence>
<dbReference type="EMBL" id="JAANER010000006">
    <property type="protein sequence ID" value="KAG9188546.1"/>
    <property type="molecule type" value="Genomic_DNA"/>
</dbReference>
<dbReference type="Proteomes" id="UP001199106">
    <property type="component" value="Unassembled WGS sequence"/>
</dbReference>
<name>A0AAD4I900_9PLEO</name>
<comment type="caution">
    <text evidence="2">The sequence shown here is derived from an EMBL/GenBank/DDBJ whole genome shotgun (WGS) entry which is preliminary data.</text>
</comment>
<reference evidence="2" key="1">
    <citation type="submission" date="2021-07" db="EMBL/GenBank/DDBJ databases">
        <title>Genome Resource of American Ginseng Black Spot Pathogen Alternaria panax.</title>
        <authorList>
            <person name="Qiu C."/>
            <person name="Wang W."/>
            <person name="Liu Z."/>
        </authorList>
    </citation>
    <scope>NUCLEOTIDE SEQUENCE</scope>
    <source>
        <strain evidence="2">BNCC115425</strain>
    </source>
</reference>
<feature type="compositionally biased region" description="Polar residues" evidence="1">
    <location>
        <begin position="42"/>
        <end position="58"/>
    </location>
</feature>
<evidence type="ECO:0000313" key="2">
    <source>
        <dbReference type="EMBL" id="KAG9188546.1"/>
    </source>
</evidence>
<dbReference type="AlphaFoldDB" id="A0AAD4I900"/>
<accession>A0AAD4I900</accession>
<proteinExistence type="predicted"/>
<evidence type="ECO:0000313" key="3">
    <source>
        <dbReference type="Proteomes" id="UP001199106"/>
    </source>
</evidence>
<feature type="region of interest" description="Disordered" evidence="1">
    <location>
        <begin position="225"/>
        <end position="256"/>
    </location>
</feature>
<sequence length="256" mass="28389">MISFVTLAPRGPAQVVHSSKRDRYETFMGDETATAKSASKSQSPDSLPSPSVRASRTTLGKRKTGTEDEVTYNSSIQKSLARKKKRTLWDDSRSRDTVNDLAPRSTSSKQFNGLHIEVPPGTYLLQCWFAAAAPTPQSKVAVINPKTVSKSNSALTISPPVACGHSIHPAYKNVYDKAMCPMCLAEASMNGLQSMQDRINDLGGMSGWQRIQNKYHCKAYEWMPTSSKEKEEKRKKKRPAYTDATGTNASYRYRKA</sequence>
<feature type="region of interest" description="Disordered" evidence="1">
    <location>
        <begin position="30"/>
        <end position="107"/>
    </location>
</feature>
<feature type="compositionally biased region" description="Low complexity" evidence="1">
    <location>
        <begin position="32"/>
        <end position="41"/>
    </location>
</feature>
<protein>
    <submittedName>
        <fullName evidence="2">Uncharacterized protein</fullName>
    </submittedName>
</protein>